<evidence type="ECO:0000256" key="4">
    <source>
        <dbReference type="SAM" id="Coils"/>
    </source>
</evidence>
<evidence type="ECO:0000313" key="7">
    <source>
        <dbReference type="EMBL" id="GMT14421.1"/>
    </source>
</evidence>
<feature type="domain" description="CCDC93 N-terminal" evidence="6">
    <location>
        <begin position="17"/>
        <end position="123"/>
    </location>
</feature>
<evidence type="ECO:0000259" key="5">
    <source>
        <dbReference type="Pfam" id="PF09762"/>
    </source>
</evidence>
<dbReference type="Pfam" id="PF09762">
    <property type="entry name" value="CCDC93_CC"/>
    <property type="match status" value="1"/>
</dbReference>
<comment type="caution">
    <text evidence="7">The sequence shown here is derived from an EMBL/GenBank/DDBJ whole genome shotgun (WGS) entry which is preliminary data.</text>
</comment>
<accession>A0AAV5V6R2</accession>
<dbReference type="Proteomes" id="UP001432322">
    <property type="component" value="Unassembled WGS sequence"/>
</dbReference>
<evidence type="ECO:0000256" key="1">
    <source>
        <dbReference type="ARBA" id="ARBA00007219"/>
    </source>
</evidence>
<dbReference type="PANTHER" id="PTHR16441">
    <property type="entry name" value="FIDIPIDINE"/>
    <property type="match status" value="1"/>
</dbReference>
<dbReference type="GO" id="GO:0006893">
    <property type="term" value="P:Golgi to plasma membrane transport"/>
    <property type="evidence" value="ECO:0007669"/>
    <property type="project" value="TreeGrafter"/>
</dbReference>
<protein>
    <recommendedName>
        <fullName evidence="2">Coiled-coil domain-containing protein 93</fullName>
    </recommendedName>
</protein>
<reference evidence="7" key="1">
    <citation type="submission" date="2023-10" db="EMBL/GenBank/DDBJ databases">
        <title>Genome assembly of Pristionchus species.</title>
        <authorList>
            <person name="Yoshida K."/>
            <person name="Sommer R.J."/>
        </authorList>
    </citation>
    <scope>NUCLEOTIDE SEQUENCE</scope>
    <source>
        <strain evidence="7">RS5133</strain>
    </source>
</reference>
<keyword evidence="3 4" id="KW-0175">Coiled coil</keyword>
<evidence type="ECO:0000313" key="8">
    <source>
        <dbReference type="Proteomes" id="UP001432322"/>
    </source>
</evidence>
<dbReference type="InterPro" id="IPR039116">
    <property type="entry name" value="CCDC93"/>
</dbReference>
<dbReference type="InterPro" id="IPR019159">
    <property type="entry name" value="CCDC93_CC"/>
</dbReference>
<proteinExistence type="inferred from homology"/>
<gene>
    <name evidence="7" type="ORF">PFISCL1PPCAC_5718</name>
</gene>
<evidence type="ECO:0000256" key="2">
    <source>
        <dbReference type="ARBA" id="ARBA00016765"/>
    </source>
</evidence>
<feature type="coiled-coil region" evidence="4">
    <location>
        <begin position="266"/>
        <end position="307"/>
    </location>
</feature>
<comment type="similarity">
    <text evidence="1">Belongs to the CCDC93 family.</text>
</comment>
<dbReference type="Pfam" id="PF21673">
    <property type="entry name" value="CCDC93_N"/>
    <property type="match status" value="1"/>
</dbReference>
<dbReference type="EMBL" id="BTSY01000002">
    <property type="protein sequence ID" value="GMT14421.1"/>
    <property type="molecule type" value="Genomic_DNA"/>
</dbReference>
<dbReference type="InterPro" id="IPR048747">
    <property type="entry name" value="CCDC93_N"/>
</dbReference>
<sequence length="558" mass="64102">MKHNRAADGVFDIREDEEQYEKLQNCLDLLVAAGYFRARVKGISAFDKIVGGMVWCISTLNYSIDVDLLFTENSSIGQKIALTEKIVEVLPLIKCPHSIEPHQIQGFDFIHVFPVIQWLVKRACEASEEHGDDLKMYVDHIYRRNNGPKSSPSSSLSSRLAILSKEVGAPNRIYKRMDGVSIDSLNHDIQYTLAEYDHGRLSHSENASSSSDLIDTEDKEGLQIVSSKGRTKLSGRALRALVEDESMADVFHALKIQSEEKNIESVAEMKERTANIRLETEELEKKNEKEKEEVRSELEELREKETTIGHYNSRIDKFTPDEIEELTKLIDDYSSVSRGESEFKKECREELESMEREIDELRARIDNEEAMEDEESSSALLSLESHLSSLRESTAESLQRLNKLQRKSDEIASEAEIAQYHKRFIELGNDILSEHRRLRGAFDEFNTMVDVKEYLEKENDLLNTVEDIVTKSRGDYRDPLNEKLSVVLRGLENTLDKLSCKESLMTKEGEGLAQILFDMREKERGYYRTVDALKKTYERNAQLRNELKKRGLENIADI</sequence>
<keyword evidence="8" id="KW-1185">Reference proteome</keyword>
<dbReference type="AlphaFoldDB" id="A0AAV5V6R2"/>
<feature type="domain" description="CCDC93 coiled-coil" evidence="5">
    <location>
        <begin position="255"/>
        <end position="545"/>
    </location>
</feature>
<organism evidence="7 8">
    <name type="scientific">Pristionchus fissidentatus</name>
    <dbReference type="NCBI Taxonomy" id="1538716"/>
    <lineage>
        <taxon>Eukaryota</taxon>
        <taxon>Metazoa</taxon>
        <taxon>Ecdysozoa</taxon>
        <taxon>Nematoda</taxon>
        <taxon>Chromadorea</taxon>
        <taxon>Rhabditida</taxon>
        <taxon>Rhabditina</taxon>
        <taxon>Diplogasteromorpha</taxon>
        <taxon>Diplogasteroidea</taxon>
        <taxon>Neodiplogasteridae</taxon>
        <taxon>Pristionchus</taxon>
    </lineage>
</organism>
<evidence type="ECO:0000259" key="6">
    <source>
        <dbReference type="Pfam" id="PF21673"/>
    </source>
</evidence>
<dbReference type="PANTHER" id="PTHR16441:SF0">
    <property type="entry name" value="COILED-COIL DOMAIN-CONTAINING PROTEIN 93"/>
    <property type="match status" value="1"/>
</dbReference>
<evidence type="ECO:0000256" key="3">
    <source>
        <dbReference type="ARBA" id="ARBA00023054"/>
    </source>
</evidence>
<feature type="coiled-coil region" evidence="4">
    <location>
        <begin position="344"/>
        <end position="407"/>
    </location>
</feature>
<name>A0AAV5V6R2_9BILA</name>